<proteinExistence type="predicted"/>
<dbReference type="CDD" id="cd02440">
    <property type="entry name" value="AdoMet_MTases"/>
    <property type="match status" value="1"/>
</dbReference>
<evidence type="ECO:0000313" key="2">
    <source>
        <dbReference type="EMBL" id="NIJ44981.1"/>
    </source>
</evidence>
<dbReference type="Proteomes" id="UP000745859">
    <property type="component" value="Unassembled WGS sequence"/>
</dbReference>
<dbReference type="InterPro" id="IPR029063">
    <property type="entry name" value="SAM-dependent_MTases_sf"/>
</dbReference>
<accession>A0ABX0UBY2</accession>
<organism evidence="2 3">
    <name type="scientific">Wenyingzhuangia heitensis</name>
    <dbReference type="NCBI Taxonomy" id="1487859"/>
    <lineage>
        <taxon>Bacteria</taxon>
        <taxon>Pseudomonadati</taxon>
        <taxon>Bacteroidota</taxon>
        <taxon>Flavobacteriia</taxon>
        <taxon>Flavobacteriales</taxon>
        <taxon>Flavobacteriaceae</taxon>
        <taxon>Wenyingzhuangia</taxon>
    </lineage>
</organism>
<dbReference type="SUPFAM" id="SSF53335">
    <property type="entry name" value="S-adenosyl-L-methionine-dependent methyltransferases"/>
    <property type="match status" value="1"/>
</dbReference>
<reference evidence="2 3" key="1">
    <citation type="submission" date="2020-03" db="EMBL/GenBank/DDBJ databases">
        <title>Genomic Encyclopedia of Type Strains, Phase IV (KMG-IV): sequencing the most valuable type-strain genomes for metagenomic binning, comparative biology and taxonomic classification.</title>
        <authorList>
            <person name="Goeker M."/>
        </authorList>
    </citation>
    <scope>NUCLEOTIDE SEQUENCE [LARGE SCALE GENOMIC DNA]</scope>
    <source>
        <strain evidence="2 3">DSM 101599</strain>
    </source>
</reference>
<evidence type="ECO:0000259" key="1">
    <source>
        <dbReference type="Pfam" id="PF13847"/>
    </source>
</evidence>
<dbReference type="PANTHER" id="PTHR43861">
    <property type="entry name" value="TRANS-ACONITATE 2-METHYLTRANSFERASE-RELATED"/>
    <property type="match status" value="1"/>
</dbReference>
<dbReference type="PANTHER" id="PTHR43861:SF1">
    <property type="entry name" value="TRANS-ACONITATE 2-METHYLTRANSFERASE"/>
    <property type="match status" value="1"/>
</dbReference>
<dbReference type="Gene3D" id="2.20.25.110">
    <property type="entry name" value="S-adenosyl-L-methionine-dependent methyltransferases"/>
    <property type="match status" value="1"/>
</dbReference>
<gene>
    <name evidence="2" type="ORF">FHR24_001420</name>
</gene>
<feature type="domain" description="Methyltransferase" evidence="1">
    <location>
        <begin position="44"/>
        <end position="161"/>
    </location>
</feature>
<dbReference type="InterPro" id="IPR025714">
    <property type="entry name" value="Methyltranfer_dom"/>
</dbReference>
<dbReference type="EMBL" id="JAASQL010000001">
    <property type="protein sequence ID" value="NIJ44981.1"/>
    <property type="molecule type" value="Genomic_DNA"/>
</dbReference>
<evidence type="ECO:0000313" key="3">
    <source>
        <dbReference type="Proteomes" id="UP000745859"/>
    </source>
</evidence>
<sequence>MDNTKTWFSEWFNTTYYHILYKNRNNEEAQRFIKNLVSFLKLPKENTILDLACGKGRHSIFLNSLGYNVIGADLSKNSIDYANKFGNSKLKFIVQDMRKPFNIKVNAVFNMFTSFGYFDDDNDDIQVLKNIETMIETDGVAVVDYMNVNKVIKNLVKSETIARDHLNFNIKRHLTNGFITKDIDLTDKGEEFHFQERVKAIDLDKFTSYCEHANLKINHIFGDYNLSEFNSDTSDRLILILSK</sequence>
<keyword evidence="3" id="KW-1185">Reference proteome</keyword>
<protein>
    <submittedName>
        <fullName evidence="2">Cyclopropane fatty-acyl-phospholipid synthase-like methyltransferase</fullName>
    </submittedName>
</protein>
<comment type="caution">
    <text evidence="2">The sequence shown here is derived from an EMBL/GenBank/DDBJ whole genome shotgun (WGS) entry which is preliminary data.</text>
</comment>
<dbReference type="Gene3D" id="3.40.50.150">
    <property type="entry name" value="Vaccinia Virus protein VP39"/>
    <property type="match status" value="1"/>
</dbReference>
<dbReference type="RefSeq" id="WP_167186003.1">
    <property type="nucleotide sequence ID" value="NZ_JAASQL010000001.1"/>
</dbReference>
<dbReference type="Pfam" id="PF13847">
    <property type="entry name" value="Methyltransf_31"/>
    <property type="match status" value="1"/>
</dbReference>
<name>A0ABX0UBY2_9FLAO</name>